<organism evidence="3 4">
    <name type="scientific">Lutibacter maritimus</name>
    <dbReference type="NCBI Taxonomy" id="593133"/>
    <lineage>
        <taxon>Bacteria</taxon>
        <taxon>Pseudomonadati</taxon>
        <taxon>Bacteroidota</taxon>
        <taxon>Flavobacteriia</taxon>
        <taxon>Flavobacteriales</taxon>
        <taxon>Flavobacteriaceae</taxon>
        <taxon>Lutibacter</taxon>
    </lineage>
</organism>
<dbReference type="Pfam" id="PF00581">
    <property type="entry name" value="Rhodanese"/>
    <property type="match status" value="1"/>
</dbReference>
<protein>
    <submittedName>
        <fullName evidence="3">Rhodanese-related sulfurtransferase</fullName>
    </submittedName>
</protein>
<dbReference type="GO" id="GO:0016740">
    <property type="term" value="F:transferase activity"/>
    <property type="evidence" value="ECO:0007669"/>
    <property type="project" value="UniProtKB-KW"/>
</dbReference>
<dbReference type="AlphaFoldDB" id="A0A1I6SDS0"/>
<evidence type="ECO:0000313" key="4">
    <source>
        <dbReference type="Proteomes" id="UP000199312"/>
    </source>
</evidence>
<dbReference type="OrthoDB" id="1201224at2"/>
<feature type="transmembrane region" description="Helical" evidence="1">
    <location>
        <begin position="12"/>
        <end position="28"/>
    </location>
</feature>
<name>A0A1I6SDS0_9FLAO</name>
<dbReference type="RefSeq" id="WP_090229089.1">
    <property type="nucleotide sequence ID" value="NZ_FOZP01000008.1"/>
</dbReference>
<keyword evidence="3" id="KW-0808">Transferase</keyword>
<evidence type="ECO:0000313" key="3">
    <source>
        <dbReference type="EMBL" id="SFS75077.1"/>
    </source>
</evidence>
<keyword evidence="1" id="KW-0472">Membrane</keyword>
<dbReference type="STRING" id="593133.SAMN04488006_2965"/>
<keyword evidence="1" id="KW-0812">Transmembrane</keyword>
<dbReference type="CDD" id="cd00158">
    <property type="entry name" value="RHOD"/>
    <property type="match status" value="1"/>
</dbReference>
<dbReference type="Gene3D" id="3.40.250.10">
    <property type="entry name" value="Rhodanese-like domain"/>
    <property type="match status" value="1"/>
</dbReference>
<keyword evidence="1" id="KW-1133">Transmembrane helix</keyword>
<dbReference type="InterPro" id="IPR001763">
    <property type="entry name" value="Rhodanese-like_dom"/>
</dbReference>
<keyword evidence="4" id="KW-1185">Reference proteome</keyword>
<dbReference type="InterPro" id="IPR036873">
    <property type="entry name" value="Rhodanese-like_dom_sf"/>
</dbReference>
<dbReference type="SUPFAM" id="SSF52821">
    <property type="entry name" value="Rhodanese/Cell cycle control phosphatase"/>
    <property type="match status" value="1"/>
</dbReference>
<gene>
    <name evidence="3" type="ORF">SAMN04488006_2965</name>
</gene>
<dbReference type="PROSITE" id="PS50206">
    <property type="entry name" value="RHODANESE_3"/>
    <property type="match status" value="1"/>
</dbReference>
<accession>A0A1I6SDS0</accession>
<reference evidence="4" key="1">
    <citation type="submission" date="2016-10" db="EMBL/GenBank/DDBJ databases">
        <authorList>
            <person name="Varghese N."/>
            <person name="Submissions S."/>
        </authorList>
    </citation>
    <scope>NUCLEOTIDE SEQUENCE [LARGE SCALE GENOMIC DNA]</scope>
    <source>
        <strain evidence="4">DSM 24450</strain>
    </source>
</reference>
<proteinExistence type="predicted"/>
<dbReference type="EMBL" id="FOZP01000008">
    <property type="protein sequence ID" value="SFS75077.1"/>
    <property type="molecule type" value="Genomic_DNA"/>
</dbReference>
<dbReference type="SMART" id="SM00450">
    <property type="entry name" value="RHOD"/>
    <property type="match status" value="1"/>
</dbReference>
<feature type="domain" description="Rhodanese" evidence="2">
    <location>
        <begin position="59"/>
        <end position="135"/>
    </location>
</feature>
<sequence length="205" mass="23000">MKELEKTKRISIAAVITILVVLIAVLSYKKPKHLYANNTKSTLETITNSNFFATLEDLKGENLALIDVRNQFEFEKGHLENAINIYTPEILNDENSKILNNLKATNQTIVLYGSNTNDVTVPFLLLNQLGYSNVKMATIKNSYYQNQLITINDTIEKSIADIKEFIDESIKKASVESKPIPVKVVTPKKVITVQKKKKKPAEGGC</sequence>
<evidence type="ECO:0000256" key="1">
    <source>
        <dbReference type="SAM" id="Phobius"/>
    </source>
</evidence>
<dbReference type="Proteomes" id="UP000199312">
    <property type="component" value="Unassembled WGS sequence"/>
</dbReference>
<evidence type="ECO:0000259" key="2">
    <source>
        <dbReference type="PROSITE" id="PS50206"/>
    </source>
</evidence>